<dbReference type="AlphaFoldDB" id="A0A381Y5Q7"/>
<dbReference type="EMBL" id="UINC01017353">
    <property type="protein sequence ID" value="SVA71823.1"/>
    <property type="molecule type" value="Genomic_DNA"/>
</dbReference>
<accession>A0A381Y5Q7</accession>
<gene>
    <name evidence="2" type="ORF">METZ01_LOCUS124677</name>
</gene>
<evidence type="ECO:0000313" key="2">
    <source>
        <dbReference type="EMBL" id="SVA71823.1"/>
    </source>
</evidence>
<keyword evidence="1" id="KW-1133">Transmembrane helix</keyword>
<evidence type="ECO:0000256" key="1">
    <source>
        <dbReference type="SAM" id="Phobius"/>
    </source>
</evidence>
<proteinExistence type="predicted"/>
<protein>
    <submittedName>
        <fullName evidence="2">Uncharacterized protein</fullName>
    </submittedName>
</protein>
<name>A0A381Y5Q7_9ZZZZ</name>
<feature type="transmembrane region" description="Helical" evidence="1">
    <location>
        <begin position="69"/>
        <end position="89"/>
    </location>
</feature>
<organism evidence="2">
    <name type="scientific">marine metagenome</name>
    <dbReference type="NCBI Taxonomy" id="408172"/>
    <lineage>
        <taxon>unclassified sequences</taxon>
        <taxon>metagenomes</taxon>
        <taxon>ecological metagenomes</taxon>
    </lineage>
</organism>
<reference evidence="2" key="1">
    <citation type="submission" date="2018-05" db="EMBL/GenBank/DDBJ databases">
        <authorList>
            <person name="Lanie J.A."/>
            <person name="Ng W.-L."/>
            <person name="Kazmierczak K.M."/>
            <person name="Andrzejewski T.M."/>
            <person name="Davidsen T.M."/>
            <person name="Wayne K.J."/>
            <person name="Tettelin H."/>
            <person name="Glass J.I."/>
            <person name="Rusch D."/>
            <person name="Podicherti R."/>
            <person name="Tsui H.-C.T."/>
            <person name="Winkler M.E."/>
        </authorList>
    </citation>
    <scope>NUCLEOTIDE SEQUENCE</scope>
</reference>
<sequence length="98" mass="10848">MTVVIGLAILASALPFQAGFFLIDAYLKDFDQVNDVEYVMLLRLSLICQLVSYLSLSAIVLLMWNTHQVIGMAFLSSVIIALVLIRTAMTQADRLAQI</sequence>
<keyword evidence="1" id="KW-0812">Transmembrane</keyword>
<keyword evidence="1" id="KW-0472">Membrane</keyword>
<feature type="transmembrane region" description="Helical" evidence="1">
    <location>
        <begin position="42"/>
        <end position="62"/>
    </location>
</feature>